<gene>
    <name evidence="4" type="ORF">FHS50_001181</name>
</gene>
<name>A0A839Z0S9_9SPHN</name>
<evidence type="ECO:0000256" key="2">
    <source>
        <dbReference type="PROSITE-ProRule" id="PRU00169"/>
    </source>
</evidence>
<evidence type="ECO:0000313" key="5">
    <source>
        <dbReference type="Proteomes" id="UP000578569"/>
    </source>
</evidence>
<dbReference type="EMBL" id="JACICF010000001">
    <property type="protein sequence ID" value="MBB3764158.1"/>
    <property type="molecule type" value="Genomic_DNA"/>
</dbReference>
<sequence>MVLFGKKKRLIKRVLIVEDEPLVAFDNEQRLERLGYEVVGTRDNYDDAIADLEQSEVDLVLCDVKLASEKSGIDVAAAAHEAGVPVLFATGNPPKQCAAYALGSLVKPYSDRQLRDAIDTVDRLLAGESPKAPTGLTLYSDA</sequence>
<dbReference type="Gene3D" id="3.40.50.2300">
    <property type="match status" value="1"/>
</dbReference>
<dbReference type="PANTHER" id="PTHR44591:SF3">
    <property type="entry name" value="RESPONSE REGULATORY DOMAIN-CONTAINING PROTEIN"/>
    <property type="match status" value="1"/>
</dbReference>
<feature type="modified residue" description="4-aspartylphosphate" evidence="2">
    <location>
        <position position="63"/>
    </location>
</feature>
<reference evidence="4 5" key="1">
    <citation type="submission" date="2020-08" db="EMBL/GenBank/DDBJ databases">
        <title>Genomic Encyclopedia of Type Strains, Phase IV (KMG-IV): sequencing the most valuable type-strain genomes for metagenomic binning, comparative biology and taxonomic classification.</title>
        <authorList>
            <person name="Goeker M."/>
        </authorList>
    </citation>
    <scope>NUCLEOTIDE SEQUENCE [LARGE SCALE GENOMIC DNA]</scope>
    <source>
        <strain evidence="4 5">DSM 24194</strain>
    </source>
</reference>
<dbReference type="InterPro" id="IPR001789">
    <property type="entry name" value="Sig_transdc_resp-reg_receiver"/>
</dbReference>
<dbReference type="SUPFAM" id="SSF52172">
    <property type="entry name" value="CheY-like"/>
    <property type="match status" value="1"/>
</dbReference>
<dbReference type="RefSeq" id="WP_183933440.1">
    <property type="nucleotide sequence ID" value="NZ_JACICF010000001.1"/>
</dbReference>
<dbReference type="PROSITE" id="PS50110">
    <property type="entry name" value="RESPONSE_REGULATORY"/>
    <property type="match status" value="1"/>
</dbReference>
<evidence type="ECO:0000256" key="1">
    <source>
        <dbReference type="ARBA" id="ARBA00022553"/>
    </source>
</evidence>
<proteinExistence type="predicted"/>
<dbReference type="GO" id="GO:0003677">
    <property type="term" value="F:DNA binding"/>
    <property type="evidence" value="ECO:0007669"/>
    <property type="project" value="UniProtKB-KW"/>
</dbReference>
<dbReference type="Pfam" id="PF00072">
    <property type="entry name" value="Response_reg"/>
    <property type="match status" value="1"/>
</dbReference>
<keyword evidence="1 2" id="KW-0597">Phosphoprotein</keyword>
<dbReference type="InterPro" id="IPR011006">
    <property type="entry name" value="CheY-like_superfamily"/>
</dbReference>
<keyword evidence="4" id="KW-0238">DNA-binding</keyword>
<feature type="domain" description="Response regulatory" evidence="3">
    <location>
        <begin position="13"/>
        <end position="122"/>
    </location>
</feature>
<dbReference type="InterPro" id="IPR050595">
    <property type="entry name" value="Bact_response_regulator"/>
</dbReference>
<organism evidence="4 5">
    <name type="scientific">Sphingomicrobium lutaoense</name>
    <dbReference type="NCBI Taxonomy" id="515949"/>
    <lineage>
        <taxon>Bacteria</taxon>
        <taxon>Pseudomonadati</taxon>
        <taxon>Pseudomonadota</taxon>
        <taxon>Alphaproteobacteria</taxon>
        <taxon>Sphingomonadales</taxon>
        <taxon>Sphingomonadaceae</taxon>
        <taxon>Sphingomicrobium</taxon>
    </lineage>
</organism>
<dbReference type="Proteomes" id="UP000578569">
    <property type="component" value="Unassembled WGS sequence"/>
</dbReference>
<dbReference type="AlphaFoldDB" id="A0A839Z0S9"/>
<protein>
    <submittedName>
        <fullName evidence="4">DNA-binding response OmpR family regulator</fullName>
    </submittedName>
</protein>
<evidence type="ECO:0000313" key="4">
    <source>
        <dbReference type="EMBL" id="MBB3764158.1"/>
    </source>
</evidence>
<comment type="caution">
    <text evidence="4">The sequence shown here is derived from an EMBL/GenBank/DDBJ whole genome shotgun (WGS) entry which is preliminary data.</text>
</comment>
<dbReference type="GO" id="GO:0000160">
    <property type="term" value="P:phosphorelay signal transduction system"/>
    <property type="evidence" value="ECO:0007669"/>
    <property type="project" value="InterPro"/>
</dbReference>
<accession>A0A839Z0S9</accession>
<dbReference type="SMART" id="SM00448">
    <property type="entry name" value="REC"/>
    <property type="match status" value="1"/>
</dbReference>
<keyword evidence="5" id="KW-1185">Reference proteome</keyword>
<evidence type="ECO:0000259" key="3">
    <source>
        <dbReference type="PROSITE" id="PS50110"/>
    </source>
</evidence>
<dbReference type="PANTHER" id="PTHR44591">
    <property type="entry name" value="STRESS RESPONSE REGULATOR PROTEIN 1"/>
    <property type="match status" value="1"/>
</dbReference>